<proteinExistence type="predicted"/>
<protein>
    <submittedName>
        <fullName evidence="1">Uncharacterized protein</fullName>
    </submittedName>
</protein>
<evidence type="ECO:0000313" key="1">
    <source>
        <dbReference type="EMBL" id="POM77869.1"/>
    </source>
</evidence>
<comment type="caution">
    <text evidence="1">The sequence shown here is derived from an EMBL/GenBank/DDBJ whole genome shotgun (WGS) entry which is preliminary data.</text>
</comment>
<evidence type="ECO:0000313" key="2">
    <source>
        <dbReference type="Proteomes" id="UP000237271"/>
    </source>
</evidence>
<name>A0A2P4YJF2_9STRA</name>
<dbReference type="AlphaFoldDB" id="A0A2P4YJF2"/>
<dbReference type="OrthoDB" id="128837at2759"/>
<reference evidence="1 2" key="1">
    <citation type="journal article" date="2017" name="Genome Biol. Evol.">
        <title>Phytophthora megakarya and P. palmivora, closely related causal agents of cacao black pod rot, underwent increases in genome sizes and gene numbers by different mechanisms.</title>
        <authorList>
            <person name="Ali S.S."/>
            <person name="Shao J."/>
            <person name="Lary D.J."/>
            <person name="Kronmiller B."/>
            <person name="Shen D."/>
            <person name="Strem M.D."/>
            <person name="Amoako-Attah I."/>
            <person name="Akrofi A.Y."/>
            <person name="Begoude B.A."/>
            <person name="Ten Hoopen G.M."/>
            <person name="Coulibaly K."/>
            <person name="Kebe B.I."/>
            <person name="Melnick R.L."/>
            <person name="Guiltinan M.J."/>
            <person name="Tyler B.M."/>
            <person name="Meinhardt L.W."/>
            <person name="Bailey B.A."/>
        </authorList>
    </citation>
    <scope>NUCLEOTIDE SEQUENCE [LARGE SCALE GENOMIC DNA]</scope>
    <source>
        <strain evidence="2">sbr112.9</strain>
    </source>
</reference>
<organism evidence="1 2">
    <name type="scientific">Phytophthora palmivora</name>
    <dbReference type="NCBI Taxonomy" id="4796"/>
    <lineage>
        <taxon>Eukaryota</taxon>
        <taxon>Sar</taxon>
        <taxon>Stramenopiles</taxon>
        <taxon>Oomycota</taxon>
        <taxon>Peronosporomycetes</taxon>
        <taxon>Peronosporales</taxon>
        <taxon>Peronosporaceae</taxon>
        <taxon>Phytophthora</taxon>
    </lineage>
</organism>
<dbReference type="Proteomes" id="UP000237271">
    <property type="component" value="Unassembled WGS sequence"/>
</dbReference>
<dbReference type="EMBL" id="NCKW01002282">
    <property type="protein sequence ID" value="POM77869.1"/>
    <property type="molecule type" value="Genomic_DNA"/>
</dbReference>
<gene>
    <name evidence="1" type="ORF">PHPALM_4683</name>
</gene>
<accession>A0A2P4YJF2</accession>
<keyword evidence="2" id="KW-1185">Reference proteome</keyword>
<sequence length="78" mass="9125">MTKQLFAVEFSPQFIMTDADKAQNKACQTELPSAKILISTCASTWNRLREIIFRDLNDLHFCRTQSEFDVKKDQIIRE</sequence>